<sequence length="260" mass="28409">MSSRPPSAYVYSPILIQSTCSSGLMPKCAIPSGPVKKRDSLAHHAWQTDWSPPTNKTAARSLEKAGSMVGAFGYHQNGVLSHSSKVFGGVVTVSRTKSFQAFATRDHVLEPMEALCSGSKNHCMDSLICPLPWLVVGQLESEQFLEVGGPRVTLFCRAETIPLSQAEKSCWARRSPRAPPISGGLRQLTRSLEAELKVLRVSTACRTPDSSPRKVNEVSSAYWARVWGPAAPGSSIPLIRPVATTCYMHWFRISPTTRTR</sequence>
<reference evidence="1 3" key="2">
    <citation type="journal article" date="2018" name="Plant J.">
        <title>The Physcomitrella patens chromosome-scale assembly reveals moss genome structure and evolution.</title>
        <authorList>
            <person name="Lang D."/>
            <person name="Ullrich K.K."/>
            <person name="Murat F."/>
            <person name="Fuchs J."/>
            <person name="Jenkins J."/>
            <person name="Haas F.B."/>
            <person name="Piednoel M."/>
            <person name="Gundlach H."/>
            <person name="Van Bel M."/>
            <person name="Meyberg R."/>
            <person name="Vives C."/>
            <person name="Morata J."/>
            <person name="Symeonidi A."/>
            <person name="Hiss M."/>
            <person name="Muchero W."/>
            <person name="Kamisugi Y."/>
            <person name="Saleh O."/>
            <person name="Blanc G."/>
            <person name="Decker E.L."/>
            <person name="van Gessel N."/>
            <person name="Grimwood J."/>
            <person name="Hayes R.D."/>
            <person name="Graham S.W."/>
            <person name="Gunter L.E."/>
            <person name="McDaniel S.F."/>
            <person name="Hoernstein S.N.W."/>
            <person name="Larsson A."/>
            <person name="Li F.W."/>
            <person name="Perroud P.F."/>
            <person name="Phillips J."/>
            <person name="Ranjan P."/>
            <person name="Rokshar D.S."/>
            <person name="Rothfels C.J."/>
            <person name="Schneider L."/>
            <person name="Shu S."/>
            <person name="Stevenson D.W."/>
            <person name="Thummler F."/>
            <person name="Tillich M."/>
            <person name="Villarreal Aguilar J.C."/>
            <person name="Widiez T."/>
            <person name="Wong G.K."/>
            <person name="Wymore A."/>
            <person name="Zhang Y."/>
            <person name="Zimmer A.D."/>
            <person name="Quatrano R.S."/>
            <person name="Mayer K.F.X."/>
            <person name="Goodstein D."/>
            <person name="Casacuberta J.M."/>
            <person name="Vandepoele K."/>
            <person name="Reski R."/>
            <person name="Cuming A.C."/>
            <person name="Tuskan G.A."/>
            <person name="Maumus F."/>
            <person name="Salse J."/>
            <person name="Schmutz J."/>
            <person name="Rensing S.A."/>
        </authorList>
    </citation>
    <scope>NUCLEOTIDE SEQUENCE [LARGE SCALE GENOMIC DNA]</scope>
    <source>
        <strain evidence="2 3">cv. Gransden 2004</strain>
    </source>
</reference>
<gene>
    <name evidence="1" type="ORF">PHYPA_018826</name>
</gene>
<dbReference type="Gramene" id="Pp3c14_21340V3.1">
    <property type="protein sequence ID" value="PAC:32961963.CDS.1"/>
    <property type="gene ID" value="Pp3c14_21340"/>
</dbReference>
<dbReference type="PaxDb" id="3218-PP1S34_287V6.1"/>
<keyword evidence="3" id="KW-1185">Reference proteome</keyword>
<accession>A0A2K1JIQ1</accession>
<protein>
    <submittedName>
        <fullName evidence="1 2">Uncharacterized protein</fullName>
    </submittedName>
</protein>
<dbReference type="EMBL" id="ABEU02000014">
    <property type="protein sequence ID" value="PNR41423.1"/>
    <property type="molecule type" value="Genomic_DNA"/>
</dbReference>
<dbReference type="InParanoid" id="A0A2K1JIQ1"/>
<evidence type="ECO:0000313" key="2">
    <source>
        <dbReference type="EnsemblPlants" id="PAC:32961963.CDS.1"/>
    </source>
</evidence>
<evidence type="ECO:0000313" key="1">
    <source>
        <dbReference type="EMBL" id="PNR41423.1"/>
    </source>
</evidence>
<dbReference type="Proteomes" id="UP000006727">
    <property type="component" value="Chromosome 14"/>
</dbReference>
<dbReference type="AlphaFoldDB" id="A0A2K1JIQ1"/>
<proteinExistence type="predicted"/>
<evidence type="ECO:0000313" key="3">
    <source>
        <dbReference type="Proteomes" id="UP000006727"/>
    </source>
</evidence>
<reference evidence="1 3" key="1">
    <citation type="journal article" date="2008" name="Science">
        <title>The Physcomitrella genome reveals evolutionary insights into the conquest of land by plants.</title>
        <authorList>
            <person name="Rensing S."/>
            <person name="Lang D."/>
            <person name="Zimmer A."/>
            <person name="Terry A."/>
            <person name="Salamov A."/>
            <person name="Shapiro H."/>
            <person name="Nishiyama T."/>
            <person name="Perroud P.-F."/>
            <person name="Lindquist E."/>
            <person name="Kamisugi Y."/>
            <person name="Tanahashi T."/>
            <person name="Sakakibara K."/>
            <person name="Fujita T."/>
            <person name="Oishi K."/>
            <person name="Shin-I T."/>
            <person name="Kuroki Y."/>
            <person name="Toyoda A."/>
            <person name="Suzuki Y."/>
            <person name="Hashimoto A."/>
            <person name="Yamaguchi K."/>
            <person name="Sugano A."/>
            <person name="Kohara Y."/>
            <person name="Fujiyama A."/>
            <person name="Anterola A."/>
            <person name="Aoki S."/>
            <person name="Ashton N."/>
            <person name="Barbazuk W.B."/>
            <person name="Barker E."/>
            <person name="Bennetzen J."/>
            <person name="Bezanilla M."/>
            <person name="Blankenship R."/>
            <person name="Cho S.H."/>
            <person name="Dutcher S."/>
            <person name="Estelle M."/>
            <person name="Fawcett J.A."/>
            <person name="Gundlach H."/>
            <person name="Hanada K."/>
            <person name="Heyl A."/>
            <person name="Hicks K.A."/>
            <person name="Hugh J."/>
            <person name="Lohr M."/>
            <person name="Mayer K."/>
            <person name="Melkozernov A."/>
            <person name="Murata T."/>
            <person name="Nelson D."/>
            <person name="Pils B."/>
            <person name="Prigge M."/>
            <person name="Reiss B."/>
            <person name="Renner T."/>
            <person name="Rombauts S."/>
            <person name="Rushton P."/>
            <person name="Sanderfoot A."/>
            <person name="Schween G."/>
            <person name="Shiu S.-H."/>
            <person name="Stueber K."/>
            <person name="Theodoulou F.L."/>
            <person name="Tu H."/>
            <person name="Van de Peer Y."/>
            <person name="Verrier P.J."/>
            <person name="Waters E."/>
            <person name="Wood A."/>
            <person name="Yang L."/>
            <person name="Cove D."/>
            <person name="Cuming A."/>
            <person name="Hasebe M."/>
            <person name="Lucas S."/>
            <person name="Mishler D.B."/>
            <person name="Reski R."/>
            <person name="Grigoriev I."/>
            <person name="Quatrano R.S."/>
            <person name="Boore J.L."/>
        </authorList>
    </citation>
    <scope>NUCLEOTIDE SEQUENCE [LARGE SCALE GENOMIC DNA]</scope>
    <source>
        <strain evidence="2 3">cv. Gransden 2004</strain>
    </source>
</reference>
<name>A0A2K1JIQ1_PHYPA</name>
<reference evidence="2" key="3">
    <citation type="submission" date="2020-12" db="UniProtKB">
        <authorList>
            <consortium name="EnsemblPlants"/>
        </authorList>
    </citation>
    <scope>IDENTIFICATION</scope>
</reference>
<organism evidence="1">
    <name type="scientific">Physcomitrium patens</name>
    <name type="common">Spreading-leaved earth moss</name>
    <name type="synonym">Physcomitrella patens</name>
    <dbReference type="NCBI Taxonomy" id="3218"/>
    <lineage>
        <taxon>Eukaryota</taxon>
        <taxon>Viridiplantae</taxon>
        <taxon>Streptophyta</taxon>
        <taxon>Embryophyta</taxon>
        <taxon>Bryophyta</taxon>
        <taxon>Bryophytina</taxon>
        <taxon>Bryopsida</taxon>
        <taxon>Funariidae</taxon>
        <taxon>Funariales</taxon>
        <taxon>Funariaceae</taxon>
        <taxon>Physcomitrium</taxon>
    </lineage>
</organism>
<dbReference type="EnsemblPlants" id="Pp3c14_21340V3.1">
    <property type="protein sequence ID" value="PAC:32961963.CDS.1"/>
    <property type="gene ID" value="Pp3c14_21340"/>
</dbReference>